<dbReference type="PANTHER" id="PTHR33048:SF47">
    <property type="entry name" value="INTEGRAL MEMBRANE PROTEIN-RELATED"/>
    <property type="match status" value="1"/>
</dbReference>
<dbReference type="PANTHER" id="PTHR33048">
    <property type="entry name" value="PTH11-LIKE INTEGRAL MEMBRANE PROTEIN (AFU_ORTHOLOGUE AFUA_5G11245)"/>
    <property type="match status" value="1"/>
</dbReference>
<dbReference type="InterPro" id="IPR049326">
    <property type="entry name" value="Rhodopsin_dom_fungi"/>
</dbReference>
<evidence type="ECO:0000313" key="10">
    <source>
        <dbReference type="Proteomes" id="UP001056384"/>
    </source>
</evidence>
<dbReference type="Proteomes" id="UP001056384">
    <property type="component" value="Chromosome 12"/>
</dbReference>
<keyword evidence="10" id="KW-1185">Reference proteome</keyword>
<evidence type="ECO:0000259" key="8">
    <source>
        <dbReference type="Pfam" id="PF20684"/>
    </source>
</evidence>
<dbReference type="GO" id="GO:0016020">
    <property type="term" value="C:membrane"/>
    <property type="evidence" value="ECO:0007669"/>
    <property type="project" value="UniProtKB-SubCell"/>
</dbReference>
<protein>
    <recommendedName>
        <fullName evidence="8">Rhodopsin domain-containing protein</fullName>
    </recommendedName>
</protein>
<evidence type="ECO:0000256" key="4">
    <source>
        <dbReference type="ARBA" id="ARBA00023136"/>
    </source>
</evidence>
<feature type="transmembrane region" description="Helical" evidence="7">
    <location>
        <begin position="228"/>
        <end position="248"/>
    </location>
</feature>
<feature type="transmembrane region" description="Helical" evidence="7">
    <location>
        <begin position="194"/>
        <end position="216"/>
    </location>
</feature>
<evidence type="ECO:0000256" key="3">
    <source>
        <dbReference type="ARBA" id="ARBA00022989"/>
    </source>
</evidence>
<keyword evidence="3 7" id="KW-1133">Transmembrane helix</keyword>
<keyword evidence="4 7" id="KW-0472">Membrane</keyword>
<keyword evidence="2 7" id="KW-0812">Transmembrane</keyword>
<evidence type="ECO:0000256" key="2">
    <source>
        <dbReference type="ARBA" id="ARBA00022692"/>
    </source>
</evidence>
<feature type="domain" description="Rhodopsin" evidence="8">
    <location>
        <begin position="60"/>
        <end position="291"/>
    </location>
</feature>
<feature type="transmembrane region" description="Helical" evidence="7">
    <location>
        <begin position="113"/>
        <end position="134"/>
    </location>
</feature>
<reference evidence="9" key="1">
    <citation type="submission" date="2022-06" db="EMBL/GenBank/DDBJ databases">
        <title>Complete genome sequences of two strains of the flax pathogen Septoria linicola.</title>
        <authorList>
            <person name="Lapalu N."/>
            <person name="Simon A."/>
            <person name="Demenou B."/>
            <person name="Paumier D."/>
            <person name="Guillot M.-P."/>
            <person name="Gout L."/>
            <person name="Valade R."/>
        </authorList>
    </citation>
    <scope>NUCLEOTIDE SEQUENCE</scope>
    <source>
        <strain evidence="9">SE15195</strain>
    </source>
</reference>
<feature type="transmembrane region" description="Helical" evidence="7">
    <location>
        <begin position="29"/>
        <end position="48"/>
    </location>
</feature>
<dbReference type="EMBL" id="CP099429">
    <property type="protein sequence ID" value="USW59472.1"/>
    <property type="molecule type" value="Genomic_DNA"/>
</dbReference>
<gene>
    <name evidence="9" type="ORF">Slin15195_G127910</name>
</gene>
<evidence type="ECO:0000256" key="6">
    <source>
        <dbReference type="SAM" id="MobiDB-lite"/>
    </source>
</evidence>
<sequence>MWIGLPYTTIKNVSATICEEPMRSRQYTIKYGIAGFTLVVIAYILRILPKTVGFAFNKHVVSQLWWDDIAISISMLIAIPAIVLAILITEAGLGKDVWAVPFPNITRMLKLNYFGSITYVVGLGFVKISLLLTYLRFFPAPAFTRWTYAVIAINLAFIFAVLVVLVFSCNPPSYYWHRWDLEHRGHCMDINAGAWSVAAINIFLDAVVLLMPMPQLWRLQLNKRKKCLLTLMFGIGAFASIVSILRLHSILKYADSRNLTWDNVPTSYWSRMEFHAAFVCACLPAIYTYIRRFFNRVTTNSREGSNQRRSKTEKPMSDWMASIDRHVREKAWKFNSMPRTRLPTVGESEEALPEIPDRAAGVRDERLDSETTFVEHIEMVRKGKYDDKESA</sequence>
<evidence type="ECO:0000256" key="5">
    <source>
        <dbReference type="ARBA" id="ARBA00038359"/>
    </source>
</evidence>
<proteinExistence type="inferred from homology"/>
<organism evidence="9 10">
    <name type="scientific">Septoria linicola</name>
    <dbReference type="NCBI Taxonomy" id="215465"/>
    <lineage>
        <taxon>Eukaryota</taxon>
        <taxon>Fungi</taxon>
        <taxon>Dikarya</taxon>
        <taxon>Ascomycota</taxon>
        <taxon>Pezizomycotina</taxon>
        <taxon>Dothideomycetes</taxon>
        <taxon>Dothideomycetidae</taxon>
        <taxon>Mycosphaerellales</taxon>
        <taxon>Mycosphaerellaceae</taxon>
        <taxon>Septoria</taxon>
    </lineage>
</organism>
<name>A0A9Q9B8Y1_9PEZI</name>
<feature type="region of interest" description="Disordered" evidence="6">
    <location>
        <begin position="345"/>
        <end position="366"/>
    </location>
</feature>
<evidence type="ECO:0000313" key="9">
    <source>
        <dbReference type="EMBL" id="USW59472.1"/>
    </source>
</evidence>
<comment type="similarity">
    <text evidence="5">Belongs to the SAT4 family.</text>
</comment>
<evidence type="ECO:0000256" key="1">
    <source>
        <dbReference type="ARBA" id="ARBA00004141"/>
    </source>
</evidence>
<evidence type="ECO:0000256" key="7">
    <source>
        <dbReference type="SAM" id="Phobius"/>
    </source>
</evidence>
<comment type="subcellular location">
    <subcellularLocation>
        <location evidence="1">Membrane</location>
        <topology evidence="1">Multi-pass membrane protein</topology>
    </subcellularLocation>
</comment>
<dbReference type="Pfam" id="PF20684">
    <property type="entry name" value="Fung_rhodopsin"/>
    <property type="match status" value="1"/>
</dbReference>
<dbReference type="AlphaFoldDB" id="A0A9Q9B8Y1"/>
<feature type="transmembrane region" description="Helical" evidence="7">
    <location>
        <begin position="146"/>
        <end position="167"/>
    </location>
</feature>
<accession>A0A9Q9B8Y1</accession>
<feature type="transmembrane region" description="Helical" evidence="7">
    <location>
        <begin position="69"/>
        <end position="93"/>
    </location>
</feature>
<dbReference type="InterPro" id="IPR052337">
    <property type="entry name" value="SAT4-like"/>
</dbReference>
<feature type="compositionally biased region" description="Basic and acidic residues" evidence="6">
    <location>
        <begin position="355"/>
        <end position="366"/>
    </location>
</feature>